<dbReference type="Proteomes" id="UP001055167">
    <property type="component" value="Unassembled WGS sequence"/>
</dbReference>
<organism evidence="3 4">
    <name type="scientific">Methylobacterium crusticola</name>
    <dbReference type="NCBI Taxonomy" id="1697972"/>
    <lineage>
        <taxon>Bacteria</taxon>
        <taxon>Pseudomonadati</taxon>
        <taxon>Pseudomonadota</taxon>
        <taxon>Alphaproteobacteria</taxon>
        <taxon>Hyphomicrobiales</taxon>
        <taxon>Methylobacteriaceae</taxon>
        <taxon>Methylobacterium</taxon>
    </lineage>
</organism>
<evidence type="ECO:0000256" key="1">
    <source>
        <dbReference type="SAM" id="MobiDB-lite"/>
    </source>
</evidence>
<proteinExistence type="predicted"/>
<keyword evidence="2" id="KW-1133">Transmembrane helix</keyword>
<evidence type="ECO:0008006" key="5">
    <source>
        <dbReference type="Google" id="ProtNLM"/>
    </source>
</evidence>
<evidence type="ECO:0000256" key="2">
    <source>
        <dbReference type="SAM" id="Phobius"/>
    </source>
</evidence>
<accession>A0ABQ4R3M0</accession>
<dbReference type="Gene3D" id="3.40.50.1820">
    <property type="entry name" value="alpha/beta hydrolase"/>
    <property type="match status" value="1"/>
</dbReference>
<comment type="caution">
    <text evidence="3">The sequence shown here is derived from an EMBL/GenBank/DDBJ whole genome shotgun (WGS) entry which is preliminary data.</text>
</comment>
<name>A0ABQ4R3M0_9HYPH</name>
<feature type="region of interest" description="Disordered" evidence="1">
    <location>
        <begin position="1"/>
        <end position="23"/>
    </location>
</feature>
<evidence type="ECO:0000313" key="4">
    <source>
        <dbReference type="Proteomes" id="UP001055167"/>
    </source>
</evidence>
<keyword evidence="2" id="KW-0472">Membrane</keyword>
<reference evidence="3" key="1">
    <citation type="journal article" date="2021" name="Front. Microbiol.">
        <title>Comprehensive Comparative Genomics and Phenotyping of Methylobacterium Species.</title>
        <authorList>
            <person name="Alessa O."/>
            <person name="Ogura Y."/>
            <person name="Fujitani Y."/>
            <person name="Takami H."/>
            <person name="Hayashi T."/>
            <person name="Sahin N."/>
            <person name="Tani A."/>
        </authorList>
    </citation>
    <scope>NUCLEOTIDE SEQUENCE</scope>
    <source>
        <strain evidence="3">KCTC 52305</strain>
    </source>
</reference>
<keyword evidence="2" id="KW-0812">Transmembrane</keyword>
<evidence type="ECO:0000313" key="3">
    <source>
        <dbReference type="EMBL" id="GJD52049.1"/>
    </source>
</evidence>
<dbReference type="InterPro" id="IPR029058">
    <property type="entry name" value="AB_hydrolase_fold"/>
</dbReference>
<dbReference type="EMBL" id="BPQH01000016">
    <property type="protein sequence ID" value="GJD52049.1"/>
    <property type="molecule type" value="Genomic_DNA"/>
</dbReference>
<reference evidence="3" key="2">
    <citation type="submission" date="2021-08" db="EMBL/GenBank/DDBJ databases">
        <authorList>
            <person name="Tani A."/>
            <person name="Ola A."/>
            <person name="Ogura Y."/>
            <person name="Katsura K."/>
            <person name="Hayashi T."/>
        </authorList>
    </citation>
    <scope>NUCLEOTIDE SEQUENCE</scope>
    <source>
        <strain evidence="3">KCTC 52305</strain>
    </source>
</reference>
<feature type="transmembrane region" description="Helical" evidence="2">
    <location>
        <begin position="112"/>
        <end position="133"/>
    </location>
</feature>
<feature type="transmembrane region" description="Helical" evidence="2">
    <location>
        <begin position="179"/>
        <end position="199"/>
    </location>
</feature>
<dbReference type="SUPFAM" id="SSF53474">
    <property type="entry name" value="alpha/beta-Hydrolases"/>
    <property type="match status" value="1"/>
</dbReference>
<feature type="transmembrane region" description="Helical" evidence="2">
    <location>
        <begin position="145"/>
        <end position="167"/>
    </location>
</feature>
<protein>
    <recommendedName>
        <fullName evidence="5">Alpha/beta hydrolase</fullName>
    </recommendedName>
</protein>
<gene>
    <name evidence="3" type="ORF">OPKNFCMD_4811</name>
</gene>
<keyword evidence="4" id="KW-1185">Reference proteome</keyword>
<sequence length="427" mass="46758">MLGRRMTKQIGFTPPGLAPGPDGPVRQRHVFYLPGYDPEATKRYRALFARELARYARRFDLPRRTITRAETSPDGQSQTWTVEAGRAGWDTRTTYEVLLWDDIVRADFRRPLILSMALLAAGILHGIVTGKLFRLYGLNWKYGNVILYPFGMTLALAAAATGLGILAARFLGDLVPGPAAAVLGALAGIGAVLAATPLLDRIFLRQLITDWVFNWQHSNGWREDYAARLDAFAARVAARIAARDADEVMIVGHSSGALTAVEVAARVLAAGGGPGPGSPRLAVLTLGAGLPLVTINPRARRPRADIAALVHSDRLVWADYQAPQDWMNFPGFNPAHDHGPVPEAAVIANPVIRSARFRELIDPAVYPRIARRPFRMHFQFLMANDLPGDYDFFALTLGPQSLRDRVLAPDIVPLRADAEPVPAHRVI</sequence>